<dbReference type="FunCoup" id="E2AD91">
    <property type="interactions" value="317"/>
</dbReference>
<dbReference type="InterPro" id="IPR031568">
    <property type="entry name" value="Pet117"/>
</dbReference>
<dbReference type="EMBL" id="GL438685">
    <property type="protein sequence ID" value="EFN68606.1"/>
    <property type="molecule type" value="Genomic_DNA"/>
</dbReference>
<evidence type="ECO:0000313" key="5">
    <source>
        <dbReference type="EMBL" id="EFN68606.1"/>
    </source>
</evidence>
<dbReference type="Pfam" id="PF15786">
    <property type="entry name" value="PET117"/>
    <property type="match status" value="1"/>
</dbReference>
<dbReference type="PANTHER" id="PTHR28163:SF1">
    <property type="entry name" value="PROTEIN PET117 HOMOLOG, MITOCHONDRIAL"/>
    <property type="match status" value="1"/>
</dbReference>
<comment type="similarity">
    <text evidence="2">Belongs to the PET117 family.</text>
</comment>
<comment type="subcellular location">
    <subcellularLocation>
        <location evidence="1">Mitochondrion</location>
    </subcellularLocation>
</comment>
<dbReference type="PANTHER" id="PTHR28163">
    <property type="entry name" value="PROTEIN PET117 HOMOLOG, MITOCHONDRIAL"/>
    <property type="match status" value="1"/>
</dbReference>
<dbReference type="AlphaFoldDB" id="E2AD91"/>
<dbReference type="Proteomes" id="UP000000311">
    <property type="component" value="Unassembled WGS sequence"/>
</dbReference>
<evidence type="ECO:0000256" key="1">
    <source>
        <dbReference type="ARBA" id="ARBA00004173"/>
    </source>
</evidence>
<sequence>MFNAHAQRSVSENNTNPIVPRATMCDNLTTCTILRECPRMSTASKVTFGLCCSVSVGIIGYVHYKQAYDREQLHLGVMRDIERRERRKVQNVYILQQQAELTKELRKGMTTVQETNT</sequence>
<dbReference type="GO" id="GO:0033617">
    <property type="term" value="P:mitochondrial respiratory chain complex IV assembly"/>
    <property type="evidence" value="ECO:0007669"/>
    <property type="project" value="TreeGrafter"/>
</dbReference>
<accession>E2AD91</accession>
<evidence type="ECO:0000256" key="4">
    <source>
        <dbReference type="ARBA" id="ARBA00023128"/>
    </source>
</evidence>
<evidence type="ECO:0000256" key="2">
    <source>
        <dbReference type="ARBA" id="ARBA00008197"/>
    </source>
</evidence>
<dbReference type="GO" id="GO:0005739">
    <property type="term" value="C:mitochondrion"/>
    <property type="evidence" value="ECO:0007669"/>
    <property type="project" value="UniProtKB-SubCell"/>
</dbReference>
<evidence type="ECO:0000313" key="6">
    <source>
        <dbReference type="Proteomes" id="UP000000311"/>
    </source>
</evidence>
<organism evidence="6">
    <name type="scientific">Camponotus floridanus</name>
    <name type="common">Florida carpenter ant</name>
    <dbReference type="NCBI Taxonomy" id="104421"/>
    <lineage>
        <taxon>Eukaryota</taxon>
        <taxon>Metazoa</taxon>
        <taxon>Ecdysozoa</taxon>
        <taxon>Arthropoda</taxon>
        <taxon>Hexapoda</taxon>
        <taxon>Insecta</taxon>
        <taxon>Pterygota</taxon>
        <taxon>Neoptera</taxon>
        <taxon>Endopterygota</taxon>
        <taxon>Hymenoptera</taxon>
        <taxon>Apocrita</taxon>
        <taxon>Aculeata</taxon>
        <taxon>Formicoidea</taxon>
        <taxon>Formicidae</taxon>
        <taxon>Formicinae</taxon>
        <taxon>Camponotus</taxon>
    </lineage>
</organism>
<protein>
    <submittedName>
        <fullName evidence="5">Protein PET117, mitochondrial</fullName>
    </submittedName>
</protein>
<name>E2AD91_CAMFO</name>
<proteinExistence type="inferred from homology"/>
<keyword evidence="3" id="KW-0809">Transit peptide</keyword>
<reference evidence="5 6" key="1">
    <citation type="journal article" date="2010" name="Science">
        <title>Genomic comparison of the ants Camponotus floridanus and Harpegnathos saltator.</title>
        <authorList>
            <person name="Bonasio R."/>
            <person name="Zhang G."/>
            <person name="Ye C."/>
            <person name="Mutti N.S."/>
            <person name="Fang X."/>
            <person name="Qin N."/>
            <person name="Donahue G."/>
            <person name="Yang P."/>
            <person name="Li Q."/>
            <person name="Li C."/>
            <person name="Zhang P."/>
            <person name="Huang Z."/>
            <person name="Berger S.L."/>
            <person name="Reinberg D."/>
            <person name="Wang J."/>
            <person name="Liebig J."/>
        </authorList>
    </citation>
    <scope>NUCLEOTIDE SEQUENCE [LARGE SCALE GENOMIC DNA]</scope>
    <source>
        <strain evidence="6">C129</strain>
    </source>
</reference>
<dbReference type="InParanoid" id="E2AD91"/>
<dbReference type="OrthoDB" id="76305at2759"/>
<dbReference type="STRING" id="104421.E2AD91"/>
<gene>
    <name evidence="5" type="ORF">EAG_14041</name>
</gene>
<keyword evidence="4" id="KW-0496">Mitochondrion</keyword>
<evidence type="ECO:0000256" key="3">
    <source>
        <dbReference type="ARBA" id="ARBA00022946"/>
    </source>
</evidence>
<keyword evidence="6" id="KW-1185">Reference proteome</keyword>